<proteinExistence type="predicted"/>
<comment type="caution">
    <text evidence="2">The sequence shown here is derived from an EMBL/GenBank/DDBJ whole genome shotgun (WGS) entry which is preliminary data.</text>
</comment>
<keyword evidence="1" id="KW-1133">Transmembrane helix</keyword>
<dbReference type="Proteomes" id="UP001367771">
    <property type="component" value="Unassembled WGS sequence"/>
</dbReference>
<keyword evidence="1" id="KW-0472">Membrane</keyword>
<dbReference type="RefSeq" id="WP_336546036.1">
    <property type="nucleotide sequence ID" value="NZ_JBBBDM010000014.1"/>
</dbReference>
<keyword evidence="3" id="KW-1185">Reference proteome</keyword>
<keyword evidence="1" id="KW-0812">Transmembrane</keyword>
<gene>
    <name evidence="2" type="ORF">V8201_17085</name>
</gene>
<name>A0ABU8H782_9SPHN</name>
<accession>A0ABU8H782</accession>
<evidence type="ECO:0000313" key="2">
    <source>
        <dbReference type="EMBL" id="MEI5688810.1"/>
    </source>
</evidence>
<feature type="transmembrane region" description="Helical" evidence="1">
    <location>
        <begin position="41"/>
        <end position="59"/>
    </location>
</feature>
<evidence type="ECO:0000256" key="1">
    <source>
        <dbReference type="SAM" id="Phobius"/>
    </source>
</evidence>
<evidence type="ECO:0000313" key="3">
    <source>
        <dbReference type="Proteomes" id="UP001367771"/>
    </source>
</evidence>
<sequence>MRDRGARLCGGILLAAAGATTLIHRAVYSVHRGGPATVAEFALGLATFLLAASGVLLLLHGRRLLARPATAQDRRGSSPQQDLRARLLDPITPAGRAYDTRRGAALMKTRHRAAAATACADRRHRRGPQRRGD</sequence>
<dbReference type="EMBL" id="JBBBDM010000014">
    <property type="protein sequence ID" value="MEI5688810.1"/>
    <property type="molecule type" value="Genomic_DNA"/>
</dbReference>
<organism evidence="2 3">
    <name type="scientific">Sphingomonas kyungheensis</name>
    <dbReference type="NCBI Taxonomy" id="1069987"/>
    <lineage>
        <taxon>Bacteria</taxon>
        <taxon>Pseudomonadati</taxon>
        <taxon>Pseudomonadota</taxon>
        <taxon>Alphaproteobacteria</taxon>
        <taxon>Sphingomonadales</taxon>
        <taxon>Sphingomonadaceae</taxon>
        <taxon>Sphingomonas</taxon>
    </lineage>
</organism>
<protein>
    <submittedName>
        <fullName evidence="2">Uncharacterized protein</fullName>
    </submittedName>
</protein>
<reference evidence="2 3" key="1">
    <citation type="journal article" date="2013" name="Int. J. Syst. Evol. Microbiol.">
        <title>Sphingomonas kyungheensis sp. nov., a bacterium with ginsenoside-converting activity isolated from soil of a ginseng field.</title>
        <authorList>
            <person name="Son H.M."/>
            <person name="Yang J.E."/>
            <person name="Park Y."/>
            <person name="Han C.K."/>
            <person name="Kim S.G."/>
            <person name="Kook M."/>
            <person name="Yi T.H."/>
        </authorList>
    </citation>
    <scope>NUCLEOTIDE SEQUENCE [LARGE SCALE GENOMIC DNA]</scope>
    <source>
        <strain evidence="2 3">LMG 26582</strain>
    </source>
</reference>